<feature type="domain" description="HAMP" evidence="3">
    <location>
        <begin position="84"/>
        <end position="131"/>
    </location>
</feature>
<dbReference type="PROSITE" id="PS50885">
    <property type="entry name" value="HAMP"/>
    <property type="match status" value="1"/>
</dbReference>
<dbReference type="HOGENOM" id="CLU_552892_0_0_7"/>
<reference evidence="4 5" key="1">
    <citation type="journal article" date="2011" name="Stand. Genomic Sci.">
        <title>Complete genome sequence of the acetate-degrading sulfate reducer Desulfobacca acetoxidans type strain (ASRB2).</title>
        <authorList>
            <person name="Goker M."/>
            <person name="Teshima H."/>
            <person name="Lapidus A."/>
            <person name="Nolan M."/>
            <person name="Lucas S."/>
            <person name="Hammon N."/>
            <person name="Deshpande S."/>
            <person name="Cheng J.F."/>
            <person name="Tapia R."/>
            <person name="Han C."/>
            <person name="Goodwin L."/>
            <person name="Pitluck S."/>
            <person name="Huntemann M."/>
            <person name="Liolios K."/>
            <person name="Ivanova N."/>
            <person name="Pagani I."/>
            <person name="Mavromatis K."/>
            <person name="Ovchinikova G."/>
            <person name="Pati A."/>
            <person name="Chen A."/>
            <person name="Palaniappan K."/>
            <person name="Land M."/>
            <person name="Hauser L."/>
            <person name="Brambilla E.M."/>
            <person name="Rohde M."/>
            <person name="Spring S."/>
            <person name="Detter J.C."/>
            <person name="Woyke T."/>
            <person name="Bristow J."/>
            <person name="Eisen J.A."/>
            <person name="Markowitz V."/>
            <person name="Hugenholtz P."/>
            <person name="Kyrpides N.C."/>
            <person name="Klenk H.P."/>
        </authorList>
    </citation>
    <scope>NUCLEOTIDE SEQUENCE [LARGE SCALE GENOMIC DNA]</scope>
    <source>
        <strain evidence="5">ATCC 700848 / DSM 11109 / ASRB2</strain>
    </source>
</reference>
<dbReference type="Gene3D" id="3.30.70.1230">
    <property type="entry name" value="Nucleotide cyclase"/>
    <property type="match status" value="1"/>
</dbReference>
<dbReference type="GO" id="GO:0009190">
    <property type="term" value="P:cyclic nucleotide biosynthetic process"/>
    <property type="evidence" value="ECO:0007669"/>
    <property type="project" value="InterPro"/>
</dbReference>
<dbReference type="Pfam" id="PF00211">
    <property type="entry name" value="Guanylate_cyc"/>
    <property type="match status" value="1"/>
</dbReference>
<dbReference type="STRING" id="880072.Desac_2375"/>
<feature type="coiled-coil region" evidence="1">
    <location>
        <begin position="119"/>
        <end position="150"/>
    </location>
</feature>
<dbReference type="GO" id="GO:0035556">
    <property type="term" value="P:intracellular signal transduction"/>
    <property type="evidence" value="ECO:0007669"/>
    <property type="project" value="InterPro"/>
</dbReference>
<dbReference type="KEGG" id="dao:Desac_2375"/>
<keyword evidence="1" id="KW-0175">Coiled coil</keyword>
<dbReference type="GO" id="GO:0016020">
    <property type="term" value="C:membrane"/>
    <property type="evidence" value="ECO:0007669"/>
    <property type="project" value="InterPro"/>
</dbReference>
<dbReference type="GO" id="GO:0004016">
    <property type="term" value="F:adenylate cyclase activity"/>
    <property type="evidence" value="ECO:0007669"/>
    <property type="project" value="UniProtKB-ARBA"/>
</dbReference>
<dbReference type="CDD" id="cd06225">
    <property type="entry name" value="HAMP"/>
    <property type="match status" value="1"/>
</dbReference>
<dbReference type="InterPro" id="IPR029787">
    <property type="entry name" value="Nucleotide_cyclase"/>
</dbReference>
<dbReference type="InterPro" id="IPR050697">
    <property type="entry name" value="Adenylyl/Guanylyl_Cyclase_3/4"/>
</dbReference>
<dbReference type="Gene3D" id="6.10.340.10">
    <property type="match status" value="1"/>
</dbReference>
<protein>
    <submittedName>
        <fullName evidence="4">Adenylate/guanylate cyclase</fullName>
    </submittedName>
</protein>
<feature type="domain" description="Guanylate cyclase" evidence="2">
    <location>
        <begin position="180"/>
        <end position="312"/>
    </location>
</feature>
<proteinExistence type="predicted"/>
<reference evidence="5" key="2">
    <citation type="submission" date="2011-03" db="EMBL/GenBank/DDBJ databases">
        <title>The complete genome of Desulfobacca acetoxidans DSM 11109.</title>
        <authorList>
            <consortium name="US DOE Joint Genome Institute (JGI-PGF)"/>
            <person name="Lucas S."/>
            <person name="Copeland A."/>
            <person name="Lapidus A."/>
            <person name="Bruce D."/>
            <person name="Goodwin L."/>
            <person name="Pitluck S."/>
            <person name="Peters L."/>
            <person name="Kyrpides N."/>
            <person name="Mavromatis K."/>
            <person name="Ivanova N."/>
            <person name="Ovchinnikova G."/>
            <person name="Teshima H."/>
            <person name="Detter J.C."/>
            <person name="Han C."/>
            <person name="Land M."/>
            <person name="Hauser L."/>
            <person name="Markowitz V."/>
            <person name="Cheng J.-F."/>
            <person name="Hugenholtz P."/>
            <person name="Woyke T."/>
            <person name="Wu D."/>
            <person name="Spring S."/>
            <person name="Schueler E."/>
            <person name="Brambilla E."/>
            <person name="Klenk H.-P."/>
            <person name="Eisen J.A."/>
        </authorList>
    </citation>
    <scope>NUCLEOTIDE SEQUENCE [LARGE SCALE GENOMIC DNA]</scope>
    <source>
        <strain evidence="5">ATCC 700848 / DSM 11109 / ASRB2</strain>
    </source>
</reference>
<dbReference type="SUPFAM" id="SSF55073">
    <property type="entry name" value="Nucleotide cyclase"/>
    <property type="match status" value="1"/>
</dbReference>
<dbReference type="Pfam" id="PF00672">
    <property type="entry name" value="HAMP"/>
    <property type="match status" value="1"/>
</dbReference>
<dbReference type="EMBL" id="CP002629">
    <property type="protein sequence ID" value="AEB10197.1"/>
    <property type="molecule type" value="Genomic_DNA"/>
</dbReference>
<dbReference type="CDD" id="cd07302">
    <property type="entry name" value="CHD"/>
    <property type="match status" value="1"/>
</dbReference>
<keyword evidence="5" id="KW-1185">Reference proteome</keyword>
<evidence type="ECO:0000313" key="5">
    <source>
        <dbReference type="Proteomes" id="UP000000483"/>
    </source>
</evidence>
<dbReference type="PANTHER" id="PTHR43081">
    <property type="entry name" value="ADENYLATE CYCLASE, TERMINAL-DIFFERENTIATION SPECIFIC-RELATED"/>
    <property type="match status" value="1"/>
</dbReference>
<dbReference type="SMART" id="SM00044">
    <property type="entry name" value="CYCc"/>
    <property type="match status" value="1"/>
</dbReference>
<dbReference type="InterPro" id="IPR003660">
    <property type="entry name" value="HAMP_dom"/>
</dbReference>
<accession>F2NFS8</accession>
<dbReference type="Proteomes" id="UP000000483">
    <property type="component" value="Chromosome"/>
</dbReference>
<dbReference type="eggNOG" id="COG2114">
    <property type="taxonomic scope" value="Bacteria"/>
</dbReference>
<dbReference type="InterPro" id="IPR001054">
    <property type="entry name" value="A/G_cyclase"/>
</dbReference>
<dbReference type="AlphaFoldDB" id="F2NFS8"/>
<gene>
    <name evidence="4" type="ordered locus">Desac_2375</name>
</gene>
<evidence type="ECO:0000256" key="1">
    <source>
        <dbReference type="SAM" id="Coils"/>
    </source>
</evidence>
<sequence length="493" mass="55588">MLSVEEELIDRITATFHYLRTGKVPPPIPIPDDLPDNEIRQLITYVNRFLVEFAIFNEAMEQIARGELNTRPMASKMVGVHSFKALQSNLKHLTWKTQQIAAGDLDQRVDFMGDFSTAFNSMTQQLKDSHEQLVDLNKQLERRNKFIRETFGRYTSDDIVGVLLDMPEGLKLGGEKREVTLLMSDLRGFTAMAERLEATEVVALLNHYLSAMVELIHHHGGTIDEIIGDAIFVLFGAPMVMPDAARRAVRCAINMQKAMRGVNEYNFQMDWPEIEMGIGIHTGEVVVGNIGSTKRSKYGVVGRTVNLTARIESFTVGGQVLVSPTLINAVGRGLILGDEVKVHAKGMREPLKCRELLGHGDYPELMLEAEETIFAMLSKPLPFHYIVLTDKHLDEQMHPATLTGISQRRAVVEAARNLPRHSNIMLRLEVKSDEVKSEELYAKVVQILDESSSRYVIHFTSIPLRMRAWLQRLASTVNNPRAKEYQANKDKAT</sequence>
<dbReference type="PANTHER" id="PTHR43081:SF1">
    <property type="entry name" value="ADENYLATE CYCLASE, TERMINAL-DIFFERENTIATION SPECIFIC"/>
    <property type="match status" value="1"/>
</dbReference>
<name>F2NFS8_DESAR</name>
<dbReference type="eggNOG" id="COG5000">
    <property type="taxonomic scope" value="Bacteria"/>
</dbReference>
<evidence type="ECO:0000259" key="2">
    <source>
        <dbReference type="PROSITE" id="PS50125"/>
    </source>
</evidence>
<dbReference type="PROSITE" id="PS50125">
    <property type="entry name" value="GUANYLATE_CYCLASE_2"/>
    <property type="match status" value="1"/>
</dbReference>
<evidence type="ECO:0000313" key="4">
    <source>
        <dbReference type="EMBL" id="AEB10197.1"/>
    </source>
</evidence>
<organism evidence="4 5">
    <name type="scientific">Desulfobacca acetoxidans (strain ATCC 700848 / DSM 11109 / ASRB2)</name>
    <dbReference type="NCBI Taxonomy" id="880072"/>
    <lineage>
        <taxon>Bacteria</taxon>
        <taxon>Pseudomonadati</taxon>
        <taxon>Thermodesulfobacteriota</taxon>
        <taxon>Desulfobaccia</taxon>
        <taxon>Desulfobaccales</taxon>
        <taxon>Desulfobaccaceae</taxon>
        <taxon>Desulfobacca</taxon>
    </lineage>
</organism>
<evidence type="ECO:0000259" key="3">
    <source>
        <dbReference type="PROSITE" id="PS50885"/>
    </source>
</evidence>